<sequence>LGPGSDAAAGVASWLLGWSRCWLQAGRSRRRSTC</sequence>
<keyword evidence="2" id="KW-1185">Reference proteome</keyword>
<feature type="non-terminal residue" evidence="1">
    <location>
        <position position="1"/>
    </location>
</feature>
<comment type="caution">
    <text evidence="1">The sequence shown here is derived from an EMBL/GenBank/DDBJ whole genome shotgun (WGS) entry which is preliminary data.</text>
</comment>
<reference evidence="1 2" key="1">
    <citation type="submission" date="2020-02" db="EMBL/GenBank/DDBJ databases">
        <title>Draft genome sequence of Haematococcus lacustris strain NIES-144.</title>
        <authorList>
            <person name="Morimoto D."/>
            <person name="Nakagawa S."/>
            <person name="Yoshida T."/>
            <person name="Sawayama S."/>
        </authorList>
    </citation>
    <scope>NUCLEOTIDE SEQUENCE [LARGE SCALE GENOMIC DNA]</scope>
    <source>
        <strain evidence="1 2">NIES-144</strain>
    </source>
</reference>
<protein>
    <submittedName>
        <fullName evidence="1">Uncharacterized protein</fullName>
    </submittedName>
</protein>
<feature type="non-terminal residue" evidence="1">
    <location>
        <position position="34"/>
    </location>
</feature>
<gene>
    <name evidence="1" type="ORF">HaLaN_32535</name>
</gene>
<proteinExistence type="predicted"/>
<dbReference type="Proteomes" id="UP000485058">
    <property type="component" value="Unassembled WGS sequence"/>
</dbReference>
<evidence type="ECO:0000313" key="2">
    <source>
        <dbReference type="Proteomes" id="UP000485058"/>
    </source>
</evidence>
<name>A0A6A0AKD4_HAELA</name>
<evidence type="ECO:0000313" key="1">
    <source>
        <dbReference type="EMBL" id="GFH33202.1"/>
    </source>
</evidence>
<accession>A0A6A0AKD4</accession>
<organism evidence="1 2">
    <name type="scientific">Haematococcus lacustris</name>
    <name type="common">Green alga</name>
    <name type="synonym">Haematococcus pluvialis</name>
    <dbReference type="NCBI Taxonomy" id="44745"/>
    <lineage>
        <taxon>Eukaryota</taxon>
        <taxon>Viridiplantae</taxon>
        <taxon>Chlorophyta</taxon>
        <taxon>core chlorophytes</taxon>
        <taxon>Chlorophyceae</taxon>
        <taxon>CS clade</taxon>
        <taxon>Chlamydomonadales</taxon>
        <taxon>Haematococcaceae</taxon>
        <taxon>Haematococcus</taxon>
    </lineage>
</organism>
<dbReference type="AlphaFoldDB" id="A0A6A0AKD4"/>
<dbReference type="EMBL" id="BLLF01007975">
    <property type="protein sequence ID" value="GFH33202.1"/>
    <property type="molecule type" value="Genomic_DNA"/>
</dbReference>